<protein>
    <submittedName>
        <fullName evidence="1">Uncharacterized protein</fullName>
    </submittedName>
</protein>
<evidence type="ECO:0000313" key="2">
    <source>
        <dbReference type="Proteomes" id="UP000663864"/>
    </source>
</evidence>
<dbReference type="EMBL" id="CAJNOT010001893">
    <property type="protein sequence ID" value="CAF1260878.1"/>
    <property type="molecule type" value="Genomic_DNA"/>
</dbReference>
<proteinExistence type="predicted"/>
<gene>
    <name evidence="1" type="ORF">ZHD862_LOCUS25898</name>
</gene>
<comment type="caution">
    <text evidence="1">The sequence shown here is derived from an EMBL/GenBank/DDBJ whole genome shotgun (WGS) entry which is preliminary data.</text>
</comment>
<name>A0A815ARJ8_9BILA</name>
<organism evidence="1 2">
    <name type="scientific">Rotaria sordida</name>
    <dbReference type="NCBI Taxonomy" id="392033"/>
    <lineage>
        <taxon>Eukaryota</taxon>
        <taxon>Metazoa</taxon>
        <taxon>Spiralia</taxon>
        <taxon>Gnathifera</taxon>
        <taxon>Rotifera</taxon>
        <taxon>Eurotatoria</taxon>
        <taxon>Bdelloidea</taxon>
        <taxon>Philodinida</taxon>
        <taxon>Philodinidae</taxon>
        <taxon>Rotaria</taxon>
    </lineage>
</organism>
<dbReference type="Proteomes" id="UP000663864">
    <property type="component" value="Unassembled WGS sequence"/>
</dbReference>
<dbReference type="AlphaFoldDB" id="A0A815ARJ8"/>
<accession>A0A815ARJ8</accession>
<sequence length="87" mass="10185">MAKIQLTSEENENLWITPFVAQLTDDCRDFHEDFQSNSVTSFTHYASFIRHQQSSDKHLLNPFYNEVAIEMCCCTCSSQWIFVQQSI</sequence>
<reference evidence="1" key="1">
    <citation type="submission" date="2021-02" db="EMBL/GenBank/DDBJ databases">
        <authorList>
            <person name="Nowell W R."/>
        </authorList>
    </citation>
    <scope>NUCLEOTIDE SEQUENCE</scope>
</reference>
<evidence type="ECO:0000313" key="1">
    <source>
        <dbReference type="EMBL" id="CAF1260878.1"/>
    </source>
</evidence>